<evidence type="ECO:0000256" key="7">
    <source>
        <dbReference type="ARBA" id="ARBA00023224"/>
    </source>
</evidence>
<dbReference type="GO" id="GO:0007635">
    <property type="term" value="P:chemosensory behavior"/>
    <property type="evidence" value="ECO:0007669"/>
    <property type="project" value="TreeGrafter"/>
</dbReference>
<evidence type="ECO:0000256" key="1">
    <source>
        <dbReference type="ARBA" id="ARBA00004651"/>
    </source>
</evidence>
<evidence type="ECO:0000256" key="4">
    <source>
        <dbReference type="ARBA" id="ARBA00022989"/>
    </source>
</evidence>
<dbReference type="InterPro" id="IPR013604">
    <property type="entry name" value="7TM_chemorcpt"/>
</dbReference>
<keyword evidence="2 8" id="KW-1003">Cell membrane</keyword>
<name>A0A3F2ZEN5_PHLPP</name>
<sequence length="376" mass="43524">MSFWWYMKPLYGLTKFLLIHPFGIEWKSGAAHVSILGTMHSLTLAIAYSIYHVMMAKRQMGFIEMDYNFVTHAINLYNLFSGCTFFLLIVITISVKQRQMINALRGIYKFDDQMEKMNFSVDNRNWSISFYLPGIMIFSALSIMEYENCIMFIRDSMAFSDFCLIMCYIPMFVLIVCEWMFIGYILAIKYRFNLINIQLQDLPEYDSHNQATLEVLKFNAKILTDATKALNSVFSFPLLLLLLNQFTAMATLLYDLCMCIVDFGDQSNKLLDDAFNTGGWSMLFMLETLALCRVCQALEMEAQKTTSHFVRLSKYGCLQILQLRKAFCVKFIACHLFHIDMKLFYTMFGAIATYLIILVQFDIAQNGSHPLAIIAM</sequence>
<feature type="transmembrane region" description="Helical" evidence="8">
    <location>
        <begin position="165"/>
        <end position="187"/>
    </location>
</feature>
<protein>
    <recommendedName>
        <fullName evidence="8">Gustatory receptor</fullName>
    </recommendedName>
</protein>
<dbReference type="EnsemblMetazoa" id="PPAI013292-RA">
    <property type="protein sequence ID" value="PPAI013292-PA"/>
    <property type="gene ID" value="PPAI013292"/>
</dbReference>
<dbReference type="VEuPathDB" id="VectorBase:PPAI013292"/>
<keyword evidence="5 8" id="KW-0472">Membrane</keyword>
<dbReference type="GO" id="GO:0030425">
    <property type="term" value="C:dendrite"/>
    <property type="evidence" value="ECO:0007669"/>
    <property type="project" value="TreeGrafter"/>
</dbReference>
<keyword evidence="7 8" id="KW-0807">Transducer</keyword>
<proteinExistence type="inferred from homology"/>
<comment type="function">
    <text evidence="8">Gustatory receptor which mediates acceptance or avoidance behavior, depending on its substrates.</text>
</comment>
<evidence type="ECO:0000313" key="10">
    <source>
        <dbReference type="Proteomes" id="UP000092462"/>
    </source>
</evidence>
<keyword evidence="3 8" id="KW-0812">Transmembrane</keyword>
<evidence type="ECO:0000256" key="5">
    <source>
        <dbReference type="ARBA" id="ARBA00023136"/>
    </source>
</evidence>
<evidence type="ECO:0000256" key="3">
    <source>
        <dbReference type="ARBA" id="ARBA00022692"/>
    </source>
</evidence>
<comment type="subcellular location">
    <subcellularLocation>
        <location evidence="1 8">Cell membrane</location>
        <topology evidence="1 8">Multi-pass membrane protein</topology>
    </subcellularLocation>
</comment>
<evidence type="ECO:0000256" key="6">
    <source>
        <dbReference type="ARBA" id="ARBA00023170"/>
    </source>
</evidence>
<evidence type="ECO:0000256" key="2">
    <source>
        <dbReference type="ARBA" id="ARBA00022475"/>
    </source>
</evidence>
<dbReference type="PANTHER" id="PTHR21143">
    <property type="entry name" value="INVERTEBRATE GUSTATORY RECEPTOR"/>
    <property type="match status" value="1"/>
</dbReference>
<comment type="caution">
    <text evidence="8">Lacks conserved residue(s) required for the propagation of feature annotation.</text>
</comment>
<feature type="transmembrane region" description="Helical" evidence="8">
    <location>
        <begin position="238"/>
        <end position="261"/>
    </location>
</feature>
<dbReference type="Pfam" id="PF08395">
    <property type="entry name" value="7tm_7"/>
    <property type="match status" value="1"/>
</dbReference>
<dbReference type="AlphaFoldDB" id="A0A3F2ZEN5"/>
<dbReference type="GO" id="GO:0030424">
    <property type="term" value="C:axon"/>
    <property type="evidence" value="ECO:0007669"/>
    <property type="project" value="TreeGrafter"/>
</dbReference>
<keyword evidence="6 8" id="KW-0675">Receptor</keyword>
<feature type="transmembrane region" description="Helical" evidence="8">
    <location>
        <begin position="343"/>
        <end position="361"/>
    </location>
</feature>
<feature type="transmembrane region" description="Helical" evidence="8">
    <location>
        <begin position="126"/>
        <end position="144"/>
    </location>
</feature>
<evidence type="ECO:0000256" key="8">
    <source>
        <dbReference type="RuleBase" id="RU363108"/>
    </source>
</evidence>
<dbReference type="GO" id="GO:0050909">
    <property type="term" value="P:sensory perception of taste"/>
    <property type="evidence" value="ECO:0007669"/>
    <property type="project" value="InterPro"/>
</dbReference>
<organism evidence="9 10">
    <name type="scientific">Phlebotomus papatasi</name>
    <name type="common">Sandfly</name>
    <dbReference type="NCBI Taxonomy" id="29031"/>
    <lineage>
        <taxon>Eukaryota</taxon>
        <taxon>Metazoa</taxon>
        <taxon>Ecdysozoa</taxon>
        <taxon>Arthropoda</taxon>
        <taxon>Hexapoda</taxon>
        <taxon>Insecta</taxon>
        <taxon>Pterygota</taxon>
        <taxon>Neoptera</taxon>
        <taxon>Endopterygota</taxon>
        <taxon>Diptera</taxon>
        <taxon>Nematocera</taxon>
        <taxon>Psychodoidea</taxon>
        <taxon>Psychodidae</taxon>
        <taxon>Phlebotomus</taxon>
        <taxon>Phlebotomus</taxon>
    </lineage>
</organism>
<accession>A0A3F2ZEN5</accession>
<evidence type="ECO:0000313" key="9">
    <source>
        <dbReference type="EnsemblMetazoa" id="PPAI013292-PA"/>
    </source>
</evidence>
<dbReference type="PANTHER" id="PTHR21143:SF104">
    <property type="entry name" value="GUSTATORY RECEPTOR 8A-RELATED"/>
    <property type="match status" value="1"/>
</dbReference>
<dbReference type="EMBL" id="AJVK01068316">
    <property type="status" value="NOT_ANNOTATED_CDS"/>
    <property type="molecule type" value="Genomic_DNA"/>
</dbReference>
<dbReference type="GO" id="GO:0043025">
    <property type="term" value="C:neuronal cell body"/>
    <property type="evidence" value="ECO:0007669"/>
    <property type="project" value="TreeGrafter"/>
</dbReference>
<dbReference type="GO" id="GO:0005886">
    <property type="term" value="C:plasma membrane"/>
    <property type="evidence" value="ECO:0007669"/>
    <property type="project" value="UniProtKB-SubCell"/>
</dbReference>
<reference evidence="9" key="1">
    <citation type="submission" date="2022-08" db="UniProtKB">
        <authorList>
            <consortium name="EnsemblMetazoa"/>
        </authorList>
    </citation>
    <scope>IDENTIFICATION</scope>
    <source>
        <strain evidence="9">Israel</strain>
    </source>
</reference>
<feature type="transmembrane region" description="Helical" evidence="8">
    <location>
        <begin position="74"/>
        <end position="95"/>
    </location>
</feature>
<dbReference type="Proteomes" id="UP000092462">
    <property type="component" value="Unassembled WGS sequence"/>
</dbReference>
<feature type="transmembrane region" description="Helical" evidence="8">
    <location>
        <begin position="30"/>
        <end position="53"/>
    </location>
</feature>
<keyword evidence="10" id="KW-1185">Reference proteome</keyword>
<dbReference type="GO" id="GO:0007165">
    <property type="term" value="P:signal transduction"/>
    <property type="evidence" value="ECO:0007669"/>
    <property type="project" value="UniProtKB-KW"/>
</dbReference>
<keyword evidence="4 8" id="KW-1133">Transmembrane helix</keyword>
<comment type="similarity">
    <text evidence="8">Belongs to the insect chemoreceptor superfamily. Gustatory receptor (GR) family.</text>
</comment>
<dbReference type="GO" id="GO:0008049">
    <property type="term" value="P:male courtship behavior"/>
    <property type="evidence" value="ECO:0007669"/>
    <property type="project" value="TreeGrafter"/>
</dbReference>